<dbReference type="AlphaFoldDB" id="A0A0F4GAH7"/>
<keyword evidence="5" id="KW-0812">Transmembrane</keyword>
<gene>
    <name evidence="6" type="ORF">TI39_contig4228g00007</name>
</gene>
<dbReference type="PROSITE" id="PS01172">
    <property type="entry name" value="RIBOSOMAL_L44E"/>
    <property type="match status" value="1"/>
</dbReference>
<evidence type="ECO:0000256" key="4">
    <source>
        <dbReference type="RuleBase" id="RU000666"/>
    </source>
</evidence>
<dbReference type="OrthoDB" id="2967263at2759"/>
<keyword evidence="2 4" id="KW-0689">Ribosomal protein</keyword>
<dbReference type="GO" id="GO:0005840">
    <property type="term" value="C:ribosome"/>
    <property type="evidence" value="ECO:0007669"/>
    <property type="project" value="UniProtKB-KW"/>
</dbReference>
<evidence type="ECO:0000256" key="5">
    <source>
        <dbReference type="SAM" id="Phobius"/>
    </source>
</evidence>
<dbReference type="EMBL" id="LAFY01004187">
    <property type="protein sequence ID" value="KJX93997.1"/>
    <property type="molecule type" value="Genomic_DNA"/>
</dbReference>
<evidence type="ECO:0000313" key="7">
    <source>
        <dbReference type="Proteomes" id="UP000033647"/>
    </source>
</evidence>
<comment type="caution">
    <text evidence="6">The sequence shown here is derived from an EMBL/GenBank/DDBJ whole genome shotgun (WGS) entry which is preliminary data.</text>
</comment>
<comment type="similarity">
    <text evidence="1 4">Belongs to the eukaryotic ribosomal protein eL42 family.</text>
</comment>
<dbReference type="GO" id="GO:0006412">
    <property type="term" value="P:translation"/>
    <property type="evidence" value="ECO:0007669"/>
    <property type="project" value="InterPro"/>
</dbReference>
<dbReference type="FunFam" id="3.10.450.80:FF:000001">
    <property type="entry name" value="60S ribosomal protein L44"/>
    <property type="match status" value="1"/>
</dbReference>
<evidence type="ECO:0000256" key="1">
    <source>
        <dbReference type="ARBA" id="ARBA00009364"/>
    </source>
</evidence>
<evidence type="ECO:0000313" key="6">
    <source>
        <dbReference type="EMBL" id="KJX93997.1"/>
    </source>
</evidence>
<evidence type="ECO:0008006" key="8">
    <source>
        <dbReference type="Google" id="ProtNLM"/>
    </source>
</evidence>
<dbReference type="GO" id="GO:0003735">
    <property type="term" value="F:structural constituent of ribosome"/>
    <property type="evidence" value="ECO:0007669"/>
    <property type="project" value="InterPro"/>
</dbReference>
<dbReference type="InterPro" id="IPR053708">
    <property type="entry name" value="Ribosomal_LSU_eL42"/>
</dbReference>
<dbReference type="Pfam" id="PF08592">
    <property type="entry name" value="Anthrone_oxy"/>
    <property type="match status" value="1"/>
</dbReference>
<name>A0A0F4GAH7_9PEZI</name>
<evidence type="ECO:0000256" key="3">
    <source>
        <dbReference type="ARBA" id="ARBA00023274"/>
    </source>
</evidence>
<dbReference type="Gene3D" id="3.10.450.80">
    <property type="match status" value="1"/>
</dbReference>
<feature type="transmembrane region" description="Helical" evidence="5">
    <location>
        <begin position="60"/>
        <end position="80"/>
    </location>
</feature>
<feature type="transmembrane region" description="Helical" evidence="5">
    <location>
        <begin position="92"/>
        <end position="113"/>
    </location>
</feature>
<dbReference type="InterPro" id="IPR013901">
    <property type="entry name" value="Anthrone_oxy"/>
</dbReference>
<dbReference type="STRING" id="1047168.A0A0F4GAH7"/>
<proteinExistence type="inferred from homology"/>
<keyword evidence="7" id="KW-1185">Reference proteome</keyword>
<keyword evidence="3 4" id="KW-0687">Ribonucleoprotein</keyword>
<keyword evidence="5" id="KW-1133">Transmembrane helix</keyword>
<organism evidence="6 7">
    <name type="scientific">Zymoseptoria brevis</name>
    <dbReference type="NCBI Taxonomy" id="1047168"/>
    <lineage>
        <taxon>Eukaryota</taxon>
        <taxon>Fungi</taxon>
        <taxon>Dikarya</taxon>
        <taxon>Ascomycota</taxon>
        <taxon>Pezizomycotina</taxon>
        <taxon>Dothideomycetes</taxon>
        <taxon>Dothideomycetidae</taxon>
        <taxon>Mycosphaerellales</taxon>
        <taxon>Mycosphaerellaceae</taxon>
        <taxon>Zymoseptoria</taxon>
    </lineage>
</organism>
<dbReference type="InterPro" id="IPR011332">
    <property type="entry name" value="Ribosomal_zn-bd"/>
</dbReference>
<dbReference type="Proteomes" id="UP000033647">
    <property type="component" value="Unassembled WGS sequence"/>
</dbReference>
<dbReference type="PANTHER" id="PTHR10369">
    <property type="entry name" value="60S RIBOSOMAL PROTEIN L36A/L44"/>
    <property type="match status" value="1"/>
</dbReference>
<reference evidence="6 7" key="1">
    <citation type="submission" date="2015-03" db="EMBL/GenBank/DDBJ databases">
        <title>RNA-seq based gene annotation and comparative genomics of four Zymoseptoria species reveal species-specific pathogenicity related genes and transposable element activity.</title>
        <authorList>
            <person name="Grandaubert J."/>
            <person name="Bhattacharyya A."/>
            <person name="Stukenbrock E.H."/>
        </authorList>
    </citation>
    <scope>NUCLEOTIDE SEQUENCE [LARGE SCALE GENOMIC DNA]</scope>
    <source>
        <strain evidence="6 7">Zb18110</strain>
    </source>
</reference>
<dbReference type="SUPFAM" id="SSF57829">
    <property type="entry name" value="Zn-binding ribosomal proteins"/>
    <property type="match status" value="1"/>
</dbReference>
<dbReference type="InterPro" id="IPR000552">
    <property type="entry name" value="Ribosomal_eL44"/>
</dbReference>
<keyword evidence="5" id="KW-0472">Membrane</keyword>
<accession>A0A0F4GAH7</accession>
<evidence type="ECO:0000256" key="2">
    <source>
        <dbReference type="ARBA" id="ARBA00022980"/>
    </source>
</evidence>
<dbReference type="GO" id="GO:1990904">
    <property type="term" value="C:ribonucleoprotein complex"/>
    <property type="evidence" value="ECO:0007669"/>
    <property type="project" value="UniProtKB-KW"/>
</dbReference>
<sequence>MSSNLQLFVPVASVLGLSSASALAGLIASVTVITVPAIKLAPTVDLLAKQWLKCYKLGKAMAPPLAIICSSCFAFLAYQTRGNLGTFPVTPSALYAAAALIAPTIIPYTLTVMNSSVTALETRGEGTADAPSDAETKAWVEKWSRMNLHRALLVNVPKTRRTYCKGKDCKKHTQHKVTQYKAGKASLFAQGKRRYDRKQSGYGGQTKPVFHKKAKTTKKVVLRLECTQCKTKAQLALKRCKHFELGGDKKTKGAALVF</sequence>
<protein>
    <recommendedName>
        <fullName evidence="8">60S ribosomal protein L44</fullName>
    </recommendedName>
</protein>
<dbReference type="Pfam" id="PF00935">
    <property type="entry name" value="Ribosomal_L44"/>
    <property type="match status" value="1"/>
</dbReference>